<comment type="similarity">
    <text evidence="8">Belongs to the DEAD box helicase family. DDX23/PRP28 subfamily.</text>
</comment>
<dbReference type="PROSITE" id="PS51194">
    <property type="entry name" value="HELICASE_CTER"/>
    <property type="match status" value="1"/>
</dbReference>
<dbReference type="GO" id="GO:0003724">
    <property type="term" value="F:RNA helicase activity"/>
    <property type="evidence" value="ECO:0007669"/>
    <property type="project" value="UniProtKB-EC"/>
</dbReference>
<dbReference type="EMBL" id="KZ996980">
    <property type="protein sequence ID" value="RKO88040.1"/>
    <property type="molecule type" value="Genomic_DNA"/>
</dbReference>
<protein>
    <recommendedName>
        <fullName evidence="1">RNA helicase</fullName>
        <ecNumber evidence="1">3.6.4.13</ecNumber>
    </recommendedName>
</protein>
<dbReference type="GO" id="GO:0008380">
    <property type="term" value="P:RNA splicing"/>
    <property type="evidence" value="ECO:0007669"/>
    <property type="project" value="UniProtKB-KW"/>
</dbReference>
<dbReference type="Pfam" id="PF00271">
    <property type="entry name" value="Helicase_C"/>
    <property type="match status" value="1"/>
</dbReference>
<feature type="domain" description="Helicase ATP-binding" evidence="13">
    <location>
        <begin position="168"/>
        <end position="361"/>
    </location>
</feature>
<evidence type="ECO:0000256" key="9">
    <source>
        <dbReference type="ARBA" id="ARBA00038719"/>
    </source>
</evidence>
<dbReference type="CDD" id="cd18787">
    <property type="entry name" value="SF2_C_DEAD"/>
    <property type="match status" value="1"/>
</dbReference>
<evidence type="ECO:0000256" key="1">
    <source>
        <dbReference type="ARBA" id="ARBA00012552"/>
    </source>
</evidence>
<evidence type="ECO:0000256" key="7">
    <source>
        <dbReference type="ARBA" id="ARBA00023187"/>
    </source>
</evidence>
<name>A0A4P9WAX1_9FUNG</name>
<feature type="short sequence motif" description="Q motif" evidence="11">
    <location>
        <begin position="137"/>
        <end position="165"/>
    </location>
</feature>
<dbReference type="AlphaFoldDB" id="A0A4P9WAX1"/>
<evidence type="ECO:0000256" key="4">
    <source>
        <dbReference type="ARBA" id="ARBA00022801"/>
    </source>
</evidence>
<dbReference type="SUPFAM" id="SSF52540">
    <property type="entry name" value="P-loop containing nucleoside triphosphate hydrolases"/>
    <property type="match status" value="2"/>
</dbReference>
<dbReference type="GO" id="GO:0003676">
    <property type="term" value="F:nucleic acid binding"/>
    <property type="evidence" value="ECO:0007669"/>
    <property type="project" value="InterPro"/>
</dbReference>
<dbReference type="InterPro" id="IPR014014">
    <property type="entry name" value="RNA_helicase_DEAD_Q_motif"/>
</dbReference>
<dbReference type="OrthoDB" id="196131at2759"/>
<keyword evidence="17" id="KW-1185">Reference proteome</keyword>
<dbReference type="InterPro" id="IPR001650">
    <property type="entry name" value="Helicase_C-like"/>
</dbReference>
<dbReference type="InterPro" id="IPR057479">
    <property type="entry name" value="PRP28/DDX23-like_helical"/>
</dbReference>
<evidence type="ECO:0000259" key="15">
    <source>
        <dbReference type="PROSITE" id="PS51195"/>
    </source>
</evidence>
<sequence length="539" mass="60612">MGAEHKKRKIRRMNEKKFAFDWDSQEDTSQDINPLYAKRHANQMIGRGRLSGIDLKEQRKQRAMFYEGLLNERRTGVDVHRAKKLIDLEKAKDCKVAWDDRYWSKKPLTEMKKGDWRIFKEDFSISTKGGNIPNPLRSWAEAPLPTKLREVIASIGYKEPTPIQRQAIPIGLQNRDIIGIAETGSGKTASFVIPMLVFIADLPKLTEETQNQGPYALILAPTRELTQQIKRETVKFAIGMGFKCVSIVGGHAAEEQAFNLRDGAEIVIAERILVLSQCTYVVMDEADRMIDMGFEIHVNFILDALLVSNVKPYTHEKEDPDALRVALHQSEKYRQTVMFSATMPSAVELLAKRYLRRPAVVTIGTAGQVVDTIEQRIELISDENRKKSRLLEILEGSTYEPPIIAFLNKKKGCDPLCKALEKLGFKATNLHGGKSQDQREAALAALKAGTKDILVATDVAGRGIDVKNVSLVLNYDMAKNIGRAGKNGVAITFLGKGDEDVMYDPKQMLIKSPISVVPPELARHEVKRRVWKRAHTDNN</sequence>
<keyword evidence="5 12" id="KW-0347">Helicase</keyword>
<dbReference type="PROSITE" id="PS00039">
    <property type="entry name" value="DEAD_ATP_HELICASE"/>
    <property type="match status" value="1"/>
</dbReference>
<dbReference type="PANTHER" id="PTHR47958">
    <property type="entry name" value="ATP-DEPENDENT RNA HELICASE DBP3"/>
    <property type="match status" value="1"/>
</dbReference>
<evidence type="ECO:0000313" key="16">
    <source>
        <dbReference type="EMBL" id="RKO88040.1"/>
    </source>
</evidence>
<keyword evidence="2" id="KW-0507">mRNA processing</keyword>
<keyword evidence="4 12" id="KW-0378">Hydrolase</keyword>
<evidence type="ECO:0000256" key="6">
    <source>
        <dbReference type="ARBA" id="ARBA00022840"/>
    </source>
</evidence>
<evidence type="ECO:0000313" key="17">
    <source>
        <dbReference type="Proteomes" id="UP000269721"/>
    </source>
</evidence>
<dbReference type="EC" id="3.6.4.13" evidence="1"/>
<evidence type="ECO:0000256" key="12">
    <source>
        <dbReference type="RuleBase" id="RU000492"/>
    </source>
</evidence>
<dbReference type="GO" id="GO:0005524">
    <property type="term" value="F:ATP binding"/>
    <property type="evidence" value="ECO:0007669"/>
    <property type="project" value="UniProtKB-KW"/>
</dbReference>
<dbReference type="PROSITE" id="PS51192">
    <property type="entry name" value="HELICASE_ATP_BIND_1"/>
    <property type="match status" value="1"/>
</dbReference>
<evidence type="ECO:0000256" key="3">
    <source>
        <dbReference type="ARBA" id="ARBA00022741"/>
    </source>
</evidence>
<dbReference type="Gene3D" id="3.40.50.300">
    <property type="entry name" value="P-loop containing nucleotide triphosphate hydrolases"/>
    <property type="match status" value="2"/>
</dbReference>
<accession>A0A4P9WAX1</accession>
<evidence type="ECO:0000256" key="10">
    <source>
        <dbReference type="ARBA" id="ARBA00047984"/>
    </source>
</evidence>
<dbReference type="Pfam" id="PF25430">
    <property type="entry name" value="DDX23"/>
    <property type="match status" value="1"/>
</dbReference>
<evidence type="ECO:0000259" key="14">
    <source>
        <dbReference type="PROSITE" id="PS51194"/>
    </source>
</evidence>
<proteinExistence type="inferred from homology"/>
<keyword evidence="6 12" id="KW-0067">ATP-binding</keyword>
<evidence type="ECO:0000256" key="2">
    <source>
        <dbReference type="ARBA" id="ARBA00022664"/>
    </source>
</evidence>
<evidence type="ECO:0000256" key="8">
    <source>
        <dbReference type="ARBA" id="ARBA00037954"/>
    </source>
</evidence>
<comment type="subunit">
    <text evidence="9">Component of the U5 snRNP complex.</text>
</comment>
<keyword evidence="3 12" id="KW-0547">Nucleotide-binding</keyword>
<feature type="domain" description="DEAD-box RNA helicase Q" evidence="15">
    <location>
        <begin position="137"/>
        <end position="165"/>
    </location>
</feature>
<comment type="catalytic activity">
    <reaction evidence="10">
        <text>ATP + H2O = ADP + phosphate + H(+)</text>
        <dbReference type="Rhea" id="RHEA:13065"/>
        <dbReference type="ChEBI" id="CHEBI:15377"/>
        <dbReference type="ChEBI" id="CHEBI:15378"/>
        <dbReference type="ChEBI" id="CHEBI:30616"/>
        <dbReference type="ChEBI" id="CHEBI:43474"/>
        <dbReference type="ChEBI" id="CHEBI:456216"/>
        <dbReference type="EC" id="3.6.4.13"/>
    </reaction>
</comment>
<dbReference type="GO" id="GO:0016787">
    <property type="term" value="F:hydrolase activity"/>
    <property type="evidence" value="ECO:0007669"/>
    <property type="project" value="UniProtKB-KW"/>
</dbReference>
<dbReference type="InterPro" id="IPR000629">
    <property type="entry name" value="RNA-helicase_DEAD-box_CS"/>
</dbReference>
<dbReference type="SMART" id="SM00490">
    <property type="entry name" value="HELICc"/>
    <property type="match status" value="1"/>
</dbReference>
<organism evidence="16 17">
    <name type="scientific">Blyttiomyces helicus</name>
    <dbReference type="NCBI Taxonomy" id="388810"/>
    <lineage>
        <taxon>Eukaryota</taxon>
        <taxon>Fungi</taxon>
        <taxon>Fungi incertae sedis</taxon>
        <taxon>Chytridiomycota</taxon>
        <taxon>Chytridiomycota incertae sedis</taxon>
        <taxon>Chytridiomycetes</taxon>
        <taxon>Chytridiomycetes incertae sedis</taxon>
        <taxon>Blyttiomyces</taxon>
    </lineage>
</organism>
<dbReference type="GO" id="GO:0006397">
    <property type="term" value="P:mRNA processing"/>
    <property type="evidence" value="ECO:0007669"/>
    <property type="project" value="UniProtKB-KW"/>
</dbReference>
<dbReference type="SMART" id="SM00487">
    <property type="entry name" value="DEXDc"/>
    <property type="match status" value="1"/>
</dbReference>
<dbReference type="InterPro" id="IPR027417">
    <property type="entry name" value="P-loop_NTPase"/>
</dbReference>
<dbReference type="InterPro" id="IPR014001">
    <property type="entry name" value="Helicase_ATP-bd"/>
</dbReference>
<feature type="domain" description="Helicase C-terminal" evidence="14">
    <location>
        <begin position="372"/>
        <end position="534"/>
    </location>
</feature>
<evidence type="ECO:0000259" key="13">
    <source>
        <dbReference type="PROSITE" id="PS51192"/>
    </source>
</evidence>
<keyword evidence="7" id="KW-0508">mRNA splicing</keyword>
<dbReference type="PROSITE" id="PS51195">
    <property type="entry name" value="Q_MOTIF"/>
    <property type="match status" value="1"/>
</dbReference>
<dbReference type="Pfam" id="PF00270">
    <property type="entry name" value="DEAD"/>
    <property type="match status" value="1"/>
</dbReference>
<gene>
    <name evidence="16" type="ORF">BDK51DRAFT_35744</name>
</gene>
<reference evidence="17" key="1">
    <citation type="journal article" date="2018" name="Nat. Microbiol.">
        <title>Leveraging single-cell genomics to expand the fungal tree of life.</title>
        <authorList>
            <person name="Ahrendt S.R."/>
            <person name="Quandt C.A."/>
            <person name="Ciobanu D."/>
            <person name="Clum A."/>
            <person name="Salamov A."/>
            <person name="Andreopoulos B."/>
            <person name="Cheng J.F."/>
            <person name="Woyke T."/>
            <person name="Pelin A."/>
            <person name="Henrissat B."/>
            <person name="Reynolds N.K."/>
            <person name="Benny G.L."/>
            <person name="Smith M.E."/>
            <person name="James T.Y."/>
            <person name="Grigoriev I.V."/>
        </authorList>
    </citation>
    <scope>NUCLEOTIDE SEQUENCE [LARGE SCALE GENOMIC DNA]</scope>
</reference>
<dbReference type="Proteomes" id="UP000269721">
    <property type="component" value="Unassembled WGS sequence"/>
</dbReference>
<evidence type="ECO:0000256" key="5">
    <source>
        <dbReference type="ARBA" id="ARBA00022806"/>
    </source>
</evidence>
<evidence type="ECO:0000256" key="11">
    <source>
        <dbReference type="PROSITE-ProRule" id="PRU00552"/>
    </source>
</evidence>
<dbReference type="CDD" id="cd17945">
    <property type="entry name" value="DEADc_DDX23"/>
    <property type="match status" value="1"/>
</dbReference>
<dbReference type="InterPro" id="IPR011545">
    <property type="entry name" value="DEAD/DEAH_box_helicase_dom"/>
</dbReference>